<dbReference type="Pfam" id="PF13669">
    <property type="entry name" value="Glyoxalase_4"/>
    <property type="match status" value="1"/>
</dbReference>
<dbReference type="InterPro" id="IPR037523">
    <property type="entry name" value="VOC_core"/>
</dbReference>
<evidence type="ECO:0000256" key="2">
    <source>
        <dbReference type="ARBA" id="ARBA00022723"/>
    </source>
</evidence>
<reference evidence="5" key="1">
    <citation type="submission" date="2020-05" db="EMBL/GenBank/DDBJ databases">
        <authorList>
            <person name="Chiriac C."/>
            <person name="Salcher M."/>
            <person name="Ghai R."/>
            <person name="Kavagutti S V."/>
        </authorList>
    </citation>
    <scope>NUCLEOTIDE SEQUENCE</scope>
</reference>
<dbReference type="PANTHER" id="PTHR43048:SF3">
    <property type="entry name" value="METHYLMALONYL-COA EPIMERASE, MITOCHONDRIAL"/>
    <property type="match status" value="1"/>
</dbReference>
<dbReference type="GO" id="GO:0046872">
    <property type="term" value="F:metal ion binding"/>
    <property type="evidence" value="ECO:0007669"/>
    <property type="project" value="UniProtKB-KW"/>
</dbReference>
<dbReference type="PROSITE" id="PS51819">
    <property type="entry name" value="VOC"/>
    <property type="match status" value="1"/>
</dbReference>
<dbReference type="SUPFAM" id="SSF54593">
    <property type="entry name" value="Glyoxalase/Bleomycin resistance protein/Dihydroxybiphenyl dioxygenase"/>
    <property type="match status" value="1"/>
</dbReference>
<feature type="domain" description="VOC" evidence="3">
    <location>
        <begin position="28"/>
        <end position="156"/>
    </location>
</feature>
<protein>
    <submittedName>
        <fullName evidence="5">Unannotated protein</fullName>
    </submittedName>
</protein>
<gene>
    <name evidence="4" type="ORF">UFOPK3268_00136</name>
    <name evidence="5" type="ORF">UFOPK3752_00716</name>
    <name evidence="6" type="ORF">UFOPK4150_00810</name>
</gene>
<accession>A0A6J7IXX1</accession>
<sequence>METRSCVCHDTCVSTHSPAEVLGPAVTAIDHVGLAVRDLDEAIAFYGRTFGLPLLHEETNEEQGVREAMLGIGDSCIQLLAPLRPDSPIGKFLERNGEGIQQVAFRVVDVEVAGQRLRDAGLRLLYDTPKRGTAGSRVNFVHPKDCGGVLVELVEPASDAH</sequence>
<comment type="similarity">
    <text evidence="1">Belongs to the methylmalonyl-CoA epimerase family.</text>
</comment>
<keyword evidence="2" id="KW-0479">Metal-binding</keyword>
<dbReference type="EMBL" id="CAFBIZ010000009">
    <property type="protein sequence ID" value="CAB4846267.1"/>
    <property type="molecule type" value="Genomic_DNA"/>
</dbReference>
<name>A0A6J7IXX1_9ZZZZ</name>
<evidence type="ECO:0000313" key="6">
    <source>
        <dbReference type="EMBL" id="CAB5029440.1"/>
    </source>
</evidence>
<dbReference type="CDD" id="cd07249">
    <property type="entry name" value="MMCE"/>
    <property type="match status" value="1"/>
</dbReference>
<dbReference type="NCBIfam" id="TIGR03081">
    <property type="entry name" value="metmalonyl_epim"/>
    <property type="match status" value="1"/>
</dbReference>
<dbReference type="Gene3D" id="3.10.180.10">
    <property type="entry name" value="2,3-Dihydroxybiphenyl 1,2-Dioxygenase, domain 1"/>
    <property type="match status" value="1"/>
</dbReference>
<dbReference type="EMBL" id="CAFBND010000020">
    <property type="protein sequence ID" value="CAB4935636.1"/>
    <property type="molecule type" value="Genomic_DNA"/>
</dbReference>
<dbReference type="PANTHER" id="PTHR43048">
    <property type="entry name" value="METHYLMALONYL-COA EPIMERASE"/>
    <property type="match status" value="1"/>
</dbReference>
<dbReference type="InterPro" id="IPR051785">
    <property type="entry name" value="MMCE/EMCE_epimerase"/>
</dbReference>
<evidence type="ECO:0000313" key="4">
    <source>
        <dbReference type="EMBL" id="CAB4846267.1"/>
    </source>
</evidence>
<dbReference type="GO" id="GO:0046491">
    <property type="term" value="P:L-methylmalonyl-CoA metabolic process"/>
    <property type="evidence" value="ECO:0007669"/>
    <property type="project" value="TreeGrafter"/>
</dbReference>
<organism evidence="5">
    <name type="scientific">freshwater metagenome</name>
    <dbReference type="NCBI Taxonomy" id="449393"/>
    <lineage>
        <taxon>unclassified sequences</taxon>
        <taxon>metagenomes</taxon>
        <taxon>ecological metagenomes</taxon>
    </lineage>
</organism>
<dbReference type="AlphaFoldDB" id="A0A6J7IXX1"/>
<evidence type="ECO:0000256" key="1">
    <source>
        <dbReference type="ARBA" id="ARBA00009308"/>
    </source>
</evidence>
<evidence type="ECO:0000313" key="5">
    <source>
        <dbReference type="EMBL" id="CAB4935636.1"/>
    </source>
</evidence>
<proteinExistence type="inferred from homology"/>
<dbReference type="EMBL" id="CAFBPU010000013">
    <property type="protein sequence ID" value="CAB5029440.1"/>
    <property type="molecule type" value="Genomic_DNA"/>
</dbReference>
<dbReference type="InterPro" id="IPR017515">
    <property type="entry name" value="MeMalonyl-CoA_epimerase"/>
</dbReference>
<dbReference type="GO" id="GO:0004493">
    <property type="term" value="F:methylmalonyl-CoA epimerase activity"/>
    <property type="evidence" value="ECO:0007669"/>
    <property type="project" value="TreeGrafter"/>
</dbReference>
<evidence type="ECO:0000259" key="3">
    <source>
        <dbReference type="PROSITE" id="PS51819"/>
    </source>
</evidence>
<dbReference type="InterPro" id="IPR029068">
    <property type="entry name" value="Glyas_Bleomycin-R_OHBP_Dase"/>
</dbReference>